<dbReference type="PANTHER" id="PTHR35004:SF7">
    <property type="entry name" value="INTEGRASE PROTEIN"/>
    <property type="match status" value="1"/>
</dbReference>
<evidence type="ECO:0000313" key="2">
    <source>
        <dbReference type="EMBL" id="GAH64774.1"/>
    </source>
</evidence>
<feature type="non-terminal residue" evidence="2">
    <location>
        <position position="234"/>
    </location>
</feature>
<dbReference type="EMBL" id="BARU01027933">
    <property type="protein sequence ID" value="GAH64774.1"/>
    <property type="molecule type" value="Genomic_DNA"/>
</dbReference>
<dbReference type="PANTHER" id="PTHR35004">
    <property type="entry name" value="TRANSPOSASE RV3428C-RELATED"/>
    <property type="match status" value="1"/>
</dbReference>
<dbReference type="GO" id="GO:0015074">
    <property type="term" value="P:DNA integration"/>
    <property type="evidence" value="ECO:0007669"/>
    <property type="project" value="InterPro"/>
</dbReference>
<dbReference type="InterPro" id="IPR001584">
    <property type="entry name" value="Integrase_cat-core"/>
</dbReference>
<dbReference type="AlphaFoldDB" id="X1IF89"/>
<feature type="domain" description="Integrase catalytic" evidence="1">
    <location>
        <begin position="126"/>
        <end position="234"/>
    </location>
</feature>
<name>X1IF89_9ZZZZ</name>
<organism evidence="2">
    <name type="scientific">marine sediment metagenome</name>
    <dbReference type="NCBI Taxonomy" id="412755"/>
    <lineage>
        <taxon>unclassified sequences</taxon>
        <taxon>metagenomes</taxon>
        <taxon>ecological metagenomes</taxon>
    </lineage>
</organism>
<accession>X1IF89</accession>
<sequence>MIKEKMYEKVQLFKRQGYSISEISSDMEIDPKTAAKYYAMDEREFKAYRREHMFRDKVFEEYEKDILKVYEMNEFQRLNMSAVYDYLEEKYGTLLGNEQTLRNYIDYLIETEKLRLNEKIRLYTKVPELPFGRQMQLDFGQHRCRSGLKLYIFASLLSASRYKYVTFQEHPFRTKEVISHLLNSFDYFKGVPLEIVIDQDNLMVVSENAGDIIYTDDFKYFIEEQKIRMYVCRA</sequence>
<dbReference type="PROSITE" id="PS50994">
    <property type="entry name" value="INTEGRASE"/>
    <property type="match status" value="1"/>
</dbReference>
<comment type="caution">
    <text evidence="2">The sequence shown here is derived from an EMBL/GenBank/DDBJ whole genome shotgun (WGS) entry which is preliminary data.</text>
</comment>
<gene>
    <name evidence="2" type="ORF">S03H2_44649</name>
</gene>
<proteinExistence type="predicted"/>
<protein>
    <recommendedName>
        <fullName evidence="1">Integrase catalytic domain-containing protein</fullName>
    </recommendedName>
</protein>
<reference evidence="2" key="1">
    <citation type="journal article" date="2014" name="Front. Microbiol.">
        <title>High frequency of phylogenetically diverse reductive dehalogenase-homologous genes in deep subseafloor sedimentary metagenomes.</title>
        <authorList>
            <person name="Kawai M."/>
            <person name="Futagami T."/>
            <person name="Toyoda A."/>
            <person name="Takaki Y."/>
            <person name="Nishi S."/>
            <person name="Hori S."/>
            <person name="Arai W."/>
            <person name="Tsubouchi T."/>
            <person name="Morono Y."/>
            <person name="Uchiyama I."/>
            <person name="Ito T."/>
            <person name="Fujiyama A."/>
            <person name="Inagaki F."/>
            <person name="Takami H."/>
        </authorList>
    </citation>
    <scope>NUCLEOTIDE SEQUENCE</scope>
    <source>
        <strain evidence="2">Expedition CK06-06</strain>
    </source>
</reference>
<evidence type="ECO:0000259" key="1">
    <source>
        <dbReference type="PROSITE" id="PS50994"/>
    </source>
</evidence>